<protein>
    <recommendedName>
        <fullName evidence="12">Succinate--CoA ligase [GDP-forming] subunit beta, mitochondrial</fullName>
        <ecNumber evidence="12">6.2.1.4</ecNumber>
    </recommendedName>
    <alternativeName>
        <fullName evidence="12">GTP-specific succinyl-CoA synthetase subunit beta</fullName>
        <shortName evidence="12">G-SCS</shortName>
        <shortName evidence="12">GTPSCS</shortName>
    </alternativeName>
    <alternativeName>
        <fullName evidence="12">Succinyl-CoA synthetase beta-G chain</fullName>
        <shortName evidence="12">SCS-betaG</shortName>
    </alternativeName>
</protein>
<dbReference type="Pfam" id="PF08442">
    <property type="entry name" value="ATP-grasp_2"/>
    <property type="match status" value="1"/>
</dbReference>
<dbReference type="AlphaFoldDB" id="A0A8K0NXD4"/>
<keyword evidence="4 12" id="KW-0479">Metal-binding</keyword>
<feature type="binding site" evidence="12">
    <location>
        <begin position="364"/>
        <end position="366"/>
    </location>
    <ligand>
        <name>substrate</name>
        <note>ligand shared with subunit alpha</note>
    </ligand>
</feature>
<dbReference type="GO" id="GO:0004775">
    <property type="term" value="F:succinate-CoA ligase (ADP-forming) activity"/>
    <property type="evidence" value="ECO:0007669"/>
    <property type="project" value="UniProtKB-UniRule"/>
</dbReference>
<dbReference type="InterPro" id="IPR005811">
    <property type="entry name" value="SUCC_ACL_C"/>
</dbReference>
<evidence type="ECO:0000256" key="8">
    <source>
        <dbReference type="ARBA" id="ARBA00023134"/>
    </source>
</evidence>
<feature type="binding site" evidence="12">
    <location>
        <begin position="89"/>
        <end position="91"/>
    </location>
    <ligand>
        <name>GTP</name>
        <dbReference type="ChEBI" id="CHEBI:37565"/>
    </ligand>
</feature>
<name>A0A8K0NXD4_LADFU</name>
<keyword evidence="8 12" id="KW-0342">GTP-binding</keyword>
<evidence type="ECO:0000256" key="6">
    <source>
        <dbReference type="ARBA" id="ARBA00022842"/>
    </source>
</evidence>
<evidence type="ECO:0000256" key="3">
    <source>
        <dbReference type="ARBA" id="ARBA00022598"/>
    </source>
</evidence>
<sequence length="429" mass="46817">MKVFTGPMASIKHMFSRRILRFNLDKSKAQFLQVRNLNLFEYQSKVLLNDNGVNVQKFKILDTAGDANNLESAFKVDEYVIKAQILAGGRGLGHFDNGFKGGVHITKDPCAVAPIVEKMIGHNLITKQTPKEGIPVKKVMVAESVTIVKEKYICYLMDRESNGPVLIASPAGGTDIEEVAKKTPHLIKKIPIDIIEGVPDSLAESVAEFLEFKGSVKSKAAHEIKKLWDFFKKVDSVQLEINPLAETSTGDVVSIDAKIQFDDNARYRQKDIFSMEDKTESDPREVAAEKYNLNYIRMSGNIGCMVNGAGLAMATMDIINLYGGEPANFLDVGGGVKEDQVYQAFNLLNSDQNVKAILVNVFGGIVNCATIANGIVAACKDMKLSIPLVVRLEGTNVTEARNILKSSGLPIQSASNLDDAAKKAVSCLT</sequence>
<feature type="binding site" evidence="12">
    <location>
        <position position="145"/>
    </location>
    <ligand>
        <name>GTP</name>
        <dbReference type="ChEBI" id="CHEBI:37565"/>
    </ligand>
</feature>
<feature type="binding site" evidence="12">
    <location>
        <position position="56"/>
    </location>
    <ligand>
        <name>GTP</name>
        <dbReference type="ChEBI" id="CHEBI:37565"/>
    </ligand>
</feature>
<dbReference type="GO" id="GO:0005525">
    <property type="term" value="F:GTP binding"/>
    <property type="evidence" value="ECO:0007669"/>
    <property type="project" value="UniProtKB-UniRule"/>
</dbReference>
<evidence type="ECO:0000256" key="2">
    <source>
        <dbReference type="ARBA" id="ARBA00022532"/>
    </source>
</evidence>
<comment type="cofactor">
    <cofactor evidence="12">
        <name>Mg(2+)</name>
        <dbReference type="ChEBI" id="CHEBI:18420"/>
    </cofactor>
    <text evidence="12">Binds 1 Mg(2+) ion per subunit.</text>
</comment>
<dbReference type="NCBIfam" id="TIGR01016">
    <property type="entry name" value="sucCoAbeta"/>
    <property type="match status" value="1"/>
</dbReference>
<reference evidence="15" key="2">
    <citation type="submission" date="2017-10" db="EMBL/GenBank/DDBJ databases">
        <title>Ladona fulva Genome sequencing and assembly.</title>
        <authorList>
            <person name="Murali S."/>
            <person name="Richards S."/>
            <person name="Bandaranaike D."/>
            <person name="Bellair M."/>
            <person name="Blankenburg K."/>
            <person name="Chao H."/>
            <person name="Dinh H."/>
            <person name="Doddapaneni H."/>
            <person name="Dugan-Rocha S."/>
            <person name="Elkadiri S."/>
            <person name="Gnanaolivu R."/>
            <person name="Hernandez B."/>
            <person name="Skinner E."/>
            <person name="Javaid M."/>
            <person name="Lee S."/>
            <person name="Li M."/>
            <person name="Ming W."/>
            <person name="Munidasa M."/>
            <person name="Muniz J."/>
            <person name="Nguyen L."/>
            <person name="Hughes D."/>
            <person name="Osuji N."/>
            <person name="Pu L.-L."/>
            <person name="Puazo M."/>
            <person name="Qu C."/>
            <person name="Quiroz J."/>
            <person name="Raj R."/>
            <person name="Weissenberger G."/>
            <person name="Xin Y."/>
            <person name="Zou X."/>
            <person name="Han Y."/>
            <person name="Worley K."/>
            <person name="Muzny D."/>
            <person name="Gibbs R."/>
        </authorList>
    </citation>
    <scope>NUCLEOTIDE SEQUENCE</scope>
    <source>
        <strain evidence="15">Sampled in the wild</strain>
    </source>
</reference>
<proteinExistence type="inferred from homology"/>
<dbReference type="InterPro" id="IPR005809">
    <property type="entry name" value="Succ_CoA_ligase-like_bsu"/>
</dbReference>
<dbReference type="EC" id="6.2.1.4" evidence="12"/>
<comment type="subunit">
    <text evidence="11 12">Heterodimer of an alpha and a beta subunit. The beta subunit determines specificity for GTP.</text>
</comment>
<keyword evidence="3 12" id="KW-0436">Ligase</keyword>
<evidence type="ECO:0000259" key="13">
    <source>
        <dbReference type="Pfam" id="PF00549"/>
    </source>
</evidence>
<dbReference type="Gene3D" id="3.30.1490.20">
    <property type="entry name" value="ATP-grasp fold, A domain"/>
    <property type="match status" value="1"/>
</dbReference>
<dbReference type="PROSITE" id="PS01217">
    <property type="entry name" value="SUCCINYL_COA_LIG_3"/>
    <property type="match status" value="1"/>
</dbReference>
<dbReference type="NCBIfam" id="NF001913">
    <property type="entry name" value="PRK00696.1"/>
    <property type="match status" value="1"/>
</dbReference>
<dbReference type="UniPathway" id="UPA00223">
    <property type="reaction ID" value="UER00999"/>
</dbReference>
<dbReference type="FunFam" id="3.30.470.20:FF:000002">
    <property type="entry name" value="Succinate--CoA ligase [ADP-forming] subunit beta"/>
    <property type="match status" value="1"/>
</dbReference>
<dbReference type="GO" id="GO:0006104">
    <property type="term" value="P:succinyl-CoA metabolic process"/>
    <property type="evidence" value="ECO:0007669"/>
    <property type="project" value="InterPro"/>
</dbReference>
<comment type="subcellular location">
    <subcellularLocation>
        <location evidence="12">Mitochondrion</location>
    </subcellularLocation>
</comment>
<feature type="binding site" evidence="12">
    <location>
        <position position="242"/>
    </location>
    <ligand>
        <name>Mg(2+)</name>
        <dbReference type="ChEBI" id="CHEBI:18420"/>
    </ligand>
</feature>
<dbReference type="InterPro" id="IPR034722">
    <property type="entry name" value="Succ_CoA_betaG_euk"/>
</dbReference>
<dbReference type="GO" id="GO:0004776">
    <property type="term" value="F:succinate-CoA ligase (GDP-forming) activity"/>
    <property type="evidence" value="ECO:0007669"/>
    <property type="project" value="UniProtKB-EC"/>
</dbReference>
<keyword evidence="16" id="KW-1185">Reference proteome</keyword>
<dbReference type="InterPro" id="IPR013650">
    <property type="entry name" value="ATP-grasp_succ-CoA_synth-type"/>
</dbReference>
<dbReference type="HAMAP" id="MF_00558">
    <property type="entry name" value="Succ_CoA_beta"/>
    <property type="match status" value="1"/>
</dbReference>
<evidence type="ECO:0000256" key="1">
    <source>
        <dbReference type="ARBA" id="ARBA00005064"/>
    </source>
</evidence>
<dbReference type="GO" id="GO:0000287">
    <property type="term" value="F:magnesium ion binding"/>
    <property type="evidence" value="ECO:0007669"/>
    <property type="project" value="UniProtKB-UniRule"/>
</dbReference>
<evidence type="ECO:0000256" key="5">
    <source>
        <dbReference type="ARBA" id="ARBA00022741"/>
    </source>
</evidence>
<dbReference type="GO" id="GO:0006099">
    <property type="term" value="P:tricarboxylic acid cycle"/>
    <property type="evidence" value="ECO:0007669"/>
    <property type="project" value="UniProtKB-UniRule"/>
</dbReference>
<dbReference type="FunFam" id="3.30.1490.20:FF:000004">
    <property type="entry name" value="Succinate--CoA ligase [ADP-forming] subunit beta, mitochondrial"/>
    <property type="match status" value="1"/>
</dbReference>
<dbReference type="GO" id="GO:0005524">
    <property type="term" value="F:ATP binding"/>
    <property type="evidence" value="ECO:0007669"/>
    <property type="project" value="InterPro"/>
</dbReference>
<organism evidence="15 16">
    <name type="scientific">Ladona fulva</name>
    <name type="common">Scarce chaser dragonfly</name>
    <name type="synonym">Libellula fulva</name>
    <dbReference type="NCBI Taxonomy" id="123851"/>
    <lineage>
        <taxon>Eukaryota</taxon>
        <taxon>Metazoa</taxon>
        <taxon>Ecdysozoa</taxon>
        <taxon>Arthropoda</taxon>
        <taxon>Hexapoda</taxon>
        <taxon>Insecta</taxon>
        <taxon>Pterygota</taxon>
        <taxon>Palaeoptera</taxon>
        <taxon>Odonata</taxon>
        <taxon>Epiprocta</taxon>
        <taxon>Anisoptera</taxon>
        <taxon>Libelluloidea</taxon>
        <taxon>Libellulidae</taxon>
        <taxon>Ladona</taxon>
    </lineage>
</organism>
<feature type="site" description="Important for substrate specificity" evidence="12">
    <location>
        <position position="78"/>
    </location>
</feature>
<evidence type="ECO:0000256" key="9">
    <source>
        <dbReference type="ARBA" id="ARBA00052879"/>
    </source>
</evidence>
<dbReference type="PANTHER" id="PTHR11815">
    <property type="entry name" value="SUCCINYL-COA SYNTHETASE BETA CHAIN"/>
    <property type="match status" value="1"/>
</dbReference>
<keyword evidence="6 12" id="KW-0460">Magnesium</keyword>
<evidence type="ECO:0000256" key="12">
    <source>
        <dbReference type="HAMAP-Rule" id="MF_03221"/>
    </source>
</evidence>
<dbReference type="SUPFAM" id="SSF56059">
    <property type="entry name" value="Glutathione synthetase ATP-binding domain-like"/>
    <property type="match status" value="1"/>
</dbReference>
<comment type="caution">
    <text evidence="15">The sequence shown here is derived from an EMBL/GenBank/DDBJ whole genome shotgun (WGS) entry which is preliminary data.</text>
</comment>
<dbReference type="Gene3D" id="3.30.470.20">
    <property type="entry name" value="ATP-grasp fold, B domain"/>
    <property type="match status" value="1"/>
</dbReference>
<keyword evidence="5 12" id="KW-0547">Nucleotide-binding</keyword>
<dbReference type="PIRSF" id="PIRSF001554">
    <property type="entry name" value="SucCS_beta"/>
    <property type="match status" value="1"/>
</dbReference>
<evidence type="ECO:0000313" key="15">
    <source>
        <dbReference type="EMBL" id="KAG8225108.1"/>
    </source>
</evidence>
<comment type="catalytic activity">
    <reaction evidence="9 12">
        <text>GTP + succinate + CoA = succinyl-CoA + GDP + phosphate</text>
        <dbReference type="Rhea" id="RHEA:22120"/>
        <dbReference type="ChEBI" id="CHEBI:30031"/>
        <dbReference type="ChEBI" id="CHEBI:37565"/>
        <dbReference type="ChEBI" id="CHEBI:43474"/>
        <dbReference type="ChEBI" id="CHEBI:57287"/>
        <dbReference type="ChEBI" id="CHEBI:57292"/>
        <dbReference type="ChEBI" id="CHEBI:58189"/>
        <dbReference type="EC" id="6.2.1.4"/>
    </reaction>
</comment>
<dbReference type="HAMAP" id="MF_03221">
    <property type="entry name" value="Succ_CoA_betaG_euk"/>
    <property type="match status" value="1"/>
</dbReference>
<dbReference type="InterPro" id="IPR017866">
    <property type="entry name" value="Succ-CoA_synthase_bsu_CS"/>
</dbReference>
<evidence type="ECO:0000256" key="11">
    <source>
        <dbReference type="ARBA" id="ARBA00063570"/>
    </source>
</evidence>
<dbReference type="Gene3D" id="3.40.50.261">
    <property type="entry name" value="Succinyl-CoA synthetase domains"/>
    <property type="match status" value="1"/>
</dbReference>
<dbReference type="OrthoDB" id="1552at2759"/>
<feature type="domain" description="ATP-citrate synthase/succinyl-CoA ligase C-terminal" evidence="13">
    <location>
        <begin position="305"/>
        <end position="425"/>
    </location>
</feature>
<reference evidence="15" key="1">
    <citation type="submission" date="2013-04" db="EMBL/GenBank/DDBJ databases">
        <authorList>
            <person name="Qu J."/>
            <person name="Murali S.C."/>
            <person name="Bandaranaike D."/>
            <person name="Bellair M."/>
            <person name="Blankenburg K."/>
            <person name="Chao H."/>
            <person name="Dinh H."/>
            <person name="Doddapaneni H."/>
            <person name="Downs B."/>
            <person name="Dugan-Rocha S."/>
            <person name="Elkadiri S."/>
            <person name="Gnanaolivu R.D."/>
            <person name="Hernandez B."/>
            <person name="Javaid M."/>
            <person name="Jayaseelan J.C."/>
            <person name="Lee S."/>
            <person name="Li M."/>
            <person name="Ming W."/>
            <person name="Munidasa M."/>
            <person name="Muniz J."/>
            <person name="Nguyen L."/>
            <person name="Ongeri F."/>
            <person name="Osuji N."/>
            <person name="Pu L.-L."/>
            <person name="Puazo M."/>
            <person name="Qu C."/>
            <person name="Quiroz J."/>
            <person name="Raj R."/>
            <person name="Weissenberger G."/>
            <person name="Xin Y."/>
            <person name="Zou X."/>
            <person name="Han Y."/>
            <person name="Richards S."/>
            <person name="Worley K."/>
            <person name="Muzny D."/>
            <person name="Gibbs R."/>
        </authorList>
    </citation>
    <scope>NUCLEOTIDE SEQUENCE</scope>
    <source>
        <strain evidence="15">Sampled in the wild</strain>
    </source>
</reference>
<dbReference type="InterPro" id="IPR013815">
    <property type="entry name" value="ATP_grasp_subdomain_1"/>
</dbReference>
<evidence type="ECO:0000259" key="14">
    <source>
        <dbReference type="Pfam" id="PF08442"/>
    </source>
</evidence>
<evidence type="ECO:0000313" key="16">
    <source>
        <dbReference type="Proteomes" id="UP000792457"/>
    </source>
</evidence>
<evidence type="ECO:0000256" key="4">
    <source>
        <dbReference type="ARBA" id="ARBA00022723"/>
    </source>
</evidence>
<comment type="pathway">
    <text evidence="1 12">Carbohydrate metabolism; tricarboxylic acid cycle; succinate from succinyl-CoA (ligase route): step 1/1.</text>
</comment>
<dbReference type="FunFam" id="3.40.50.261:FF:000001">
    <property type="entry name" value="Succinate--CoA ligase [ADP-forming] subunit beta"/>
    <property type="match status" value="1"/>
</dbReference>
<keyword evidence="2 12" id="KW-0816">Tricarboxylic acid cycle</keyword>
<dbReference type="Proteomes" id="UP000792457">
    <property type="component" value="Unassembled WGS sequence"/>
</dbReference>
<evidence type="ECO:0000256" key="7">
    <source>
        <dbReference type="ARBA" id="ARBA00023128"/>
    </source>
</evidence>
<keyword evidence="7 12" id="KW-0496">Mitochondrion</keyword>
<gene>
    <name evidence="15" type="ORF">J437_LFUL004029</name>
</gene>
<feature type="binding site" evidence="12">
    <location>
        <position position="256"/>
    </location>
    <ligand>
        <name>Mg(2+)</name>
        <dbReference type="ChEBI" id="CHEBI:18420"/>
    </ligand>
</feature>
<dbReference type="InterPro" id="IPR016102">
    <property type="entry name" value="Succinyl-CoA_synth-like"/>
</dbReference>
<dbReference type="Pfam" id="PF00549">
    <property type="entry name" value="Ligase_CoA"/>
    <property type="match status" value="1"/>
</dbReference>
<comment type="caution">
    <text evidence="12">Lacks conserved residue(s) required for the propagation of feature annotation.</text>
</comment>
<evidence type="ECO:0000256" key="10">
    <source>
        <dbReference type="ARBA" id="ARBA00053833"/>
    </source>
</evidence>
<dbReference type="GO" id="GO:0005739">
    <property type="term" value="C:mitochondrion"/>
    <property type="evidence" value="ECO:0007669"/>
    <property type="project" value="UniProtKB-SubCell"/>
</dbReference>
<dbReference type="PANTHER" id="PTHR11815:SF10">
    <property type="entry name" value="SUCCINATE--COA LIGASE [GDP-FORMING] SUBUNIT BETA, MITOCHONDRIAL"/>
    <property type="match status" value="1"/>
</dbReference>
<feature type="binding site" evidence="12">
    <location>
        <position position="307"/>
    </location>
    <ligand>
        <name>substrate</name>
        <note>ligand shared with subunit alpha</note>
    </ligand>
</feature>
<feature type="domain" description="ATP-grasp fold succinyl-CoA synthetase-type" evidence="14">
    <location>
        <begin position="38"/>
        <end position="245"/>
    </location>
</feature>
<dbReference type="SUPFAM" id="SSF52210">
    <property type="entry name" value="Succinyl-CoA synthetase domains"/>
    <property type="match status" value="1"/>
</dbReference>
<dbReference type="EMBL" id="KZ308223">
    <property type="protein sequence ID" value="KAG8225108.1"/>
    <property type="molecule type" value="Genomic_DNA"/>
</dbReference>
<comment type="function">
    <text evidence="10 12">GTP-specific succinyl-CoA synthetase functions in the citric acid cycle (TCA), coupling the hydrolysis of succinyl-CoA to the synthesis of GTP and thus represents the only step of substrate-level phosphorylation in the TCA. The beta subunit provides nucleotide specificity of the enzyme and binds the substrate succinate, while the binding sites for coenzyme A and phosphate are found in the alpha subunit.</text>
</comment>
<accession>A0A8K0NXD4</accession>
<comment type="similarity">
    <text evidence="12">Belongs to the succinate/malate CoA ligase beta subunit family. GTP-specific subunit beta subfamily.</text>
</comment>
<dbReference type="GO" id="GO:0042709">
    <property type="term" value="C:succinate-CoA ligase complex"/>
    <property type="evidence" value="ECO:0007669"/>
    <property type="project" value="TreeGrafter"/>
</dbReference>